<dbReference type="AlphaFoldDB" id="A0A9P6CZY7"/>
<evidence type="ECO:0000256" key="2">
    <source>
        <dbReference type="ARBA" id="ARBA00005334"/>
    </source>
</evidence>
<dbReference type="InterPro" id="IPR032705">
    <property type="entry name" value="ORC4_C"/>
</dbReference>
<evidence type="ECO:0000256" key="5">
    <source>
        <dbReference type="ARBA" id="ARBA00023242"/>
    </source>
</evidence>
<comment type="caution">
    <text evidence="8">The sequence shown here is derived from an EMBL/GenBank/DDBJ whole genome shotgun (WGS) entry which is preliminary data.</text>
</comment>
<organism evidence="8 9">
    <name type="scientific">Pholiota conissans</name>
    <dbReference type="NCBI Taxonomy" id="109636"/>
    <lineage>
        <taxon>Eukaryota</taxon>
        <taxon>Fungi</taxon>
        <taxon>Dikarya</taxon>
        <taxon>Basidiomycota</taxon>
        <taxon>Agaricomycotina</taxon>
        <taxon>Agaricomycetes</taxon>
        <taxon>Agaricomycetidae</taxon>
        <taxon>Agaricales</taxon>
        <taxon>Agaricineae</taxon>
        <taxon>Strophariaceae</taxon>
        <taxon>Pholiota</taxon>
    </lineage>
</organism>
<dbReference type="InterPro" id="IPR016527">
    <property type="entry name" value="ORC4"/>
</dbReference>
<name>A0A9P6CZY7_9AGAR</name>
<sequence length="476" mass="52871">MKFDASTNLSGPLPDYLLPCFNAYKHEILKTLHSPSVASSQTESPSINDIAAKQLTDLVDGTVLRAEGNSCLLLGPRGSGKSQMIDACIEKVAFKRPIVLRLSGWVQTTDRHALREIAFQLLQQTGTALLPDTEMHAEAEIDEENPFLEVADHLSGESNLTLPPSHLHALIPILLTLSRPVIVVLDAFDLFALHPRQSLLYCLLDTVQNCRASSENRGIAVVGITSRVDSVQLLEKRVKSRFSGRTIRTAPPGSLQESLAMAKIIMQPSGVCEGDTHKEEWKQWWNEGVQKFLEDNEVATILNETFGLSRDFKIMIRMLTRCVTQLTPNQPNLSLKAVIASAEIQRSRPRRKHLDNLPYPALCLLIASAHADTGGHKSFTFEMLYETYKDQVRALVSAPVQFNGGSIGMMRCPREVLISTFEDLVAVKIFTCTMASPSIIAKQFIKYRCAVDRHDIKGIVEKAGSTNLKKWLNKSQ</sequence>
<evidence type="ECO:0000256" key="4">
    <source>
        <dbReference type="ARBA" id="ARBA00023125"/>
    </source>
</evidence>
<dbReference type="GO" id="GO:0003688">
    <property type="term" value="F:DNA replication origin binding"/>
    <property type="evidence" value="ECO:0007669"/>
    <property type="project" value="TreeGrafter"/>
</dbReference>
<evidence type="ECO:0000256" key="3">
    <source>
        <dbReference type="ARBA" id="ARBA00022705"/>
    </source>
</evidence>
<keyword evidence="9" id="KW-1185">Reference proteome</keyword>
<evidence type="ECO:0000256" key="1">
    <source>
        <dbReference type="ARBA" id="ARBA00004123"/>
    </source>
</evidence>
<dbReference type="OrthoDB" id="343623at2759"/>
<dbReference type="EMBL" id="MU155241">
    <property type="protein sequence ID" value="KAF9478148.1"/>
    <property type="molecule type" value="Genomic_DNA"/>
</dbReference>
<keyword evidence="3" id="KW-0235">DNA replication</keyword>
<dbReference type="PANTHER" id="PTHR12087:SF0">
    <property type="entry name" value="ORIGIN RECOGNITION COMPLEX SUBUNIT 4"/>
    <property type="match status" value="1"/>
</dbReference>
<dbReference type="Gene3D" id="3.40.50.300">
    <property type="entry name" value="P-loop containing nucleotide triphosphate hydrolases"/>
    <property type="match status" value="1"/>
</dbReference>
<dbReference type="Proteomes" id="UP000807469">
    <property type="component" value="Unassembled WGS sequence"/>
</dbReference>
<dbReference type="PANTHER" id="PTHR12087">
    <property type="entry name" value="ORIGIN RECOGNITION COMPLEX SUBUNIT 4"/>
    <property type="match status" value="1"/>
</dbReference>
<evidence type="ECO:0000259" key="6">
    <source>
        <dbReference type="Pfam" id="PF13191"/>
    </source>
</evidence>
<evidence type="ECO:0008006" key="10">
    <source>
        <dbReference type="Google" id="ProtNLM"/>
    </source>
</evidence>
<protein>
    <recommendedName>
        <fullName evidence="10">Origin recognition complex subunit 4</fullName>
    </recommendedName>
</protein>
<reference evidence="8" key="1">
    <citation type="submission" date="2020-11" db="EMBL/GenBank/DDBJ databases">
        <authorList>
            <consortium name="DOE Joint Genome Institute"/>
            <person name="Ahrendt S."/>
            <person name="Riley R."/>
            <person name="Andreopoulos W."/>
            <person name="Labutti K."/>
            <person name="Pangilinan J."/>
            <person name="Ruiz-Duenas F.J."/>
            <person name="Barrasa J.M."/>
            <person name="Sanchez-Garcia M."/>
            <person name="Camarero S."/>
            <person name="Miyauchi S."/>
            <person name="Serrano A."/>
            <person name="Linde D."/>
            <person name="Babiker R."/>
            <person name="Drula E."/>
            <person name="Ayuso-Fernandez I."/>
            <person name="Pacheco R."/>
            <person name="Padilla G."/>
            <person name="Ferreira P."/>
            <person name="Barriuso J."/>
            <person name="Kellner H."/>
            <person name="Castanera R."/>
            <person name="Alfaro M."/>
            <person name="Ramirez L."/>
            <person name="Pisabarro A.G."/>
            <person name="Kuo A."/>
            <person name="Tritt A."/>
            <person name="Lipzen A."/>
            <person name="He G."/>
            <person name="Yan M."/>
            <person name="Ng V."/>
            <person name="Cullen D."/>
            <person name="Martin F."/>
            <person name="Rosso M.-N."/>
            <person name="Henrissat B."/>
            <person name="Hibbett D."/>
            <person name="Martinez A.T."/>
            <person name="Grigoriev I.V."/>
        </authorList>
    </citation>
    <scope>NUCLEOTIDE SEQUENCE</scope>
    <source>
        <strain evidence="8">CIRM-BRFM 674</strain>
    </source>
</reference>
<evidence type="ECO:0000313" key="9">
    <source>
        <dbReference type="Proteomes" id="UP000807469"/>
    </source>
</evidence>
<evidence type="ECO:0000259" key="7">
    <source>
        <dbReference type="Pfam" id="PF14629"/>
    </source>
</evidence>
<dbReference type="Pfam" id="PF13191">
    <property type="entry name" value="AAA_16"/>
    <property type="match status" value="1"/>
</dbReference>
<feature type="domain" description="Orc1-like AAA ATPase" evidence="6">
    <location>
        <begin position="53"/>
        <end position="208"/>
    </location>
</feature>
<keyword evidence="5" id="KW-0539">Nucleus</keyword>
<gene>
    <name evidence="8" type="ORF">BDN70DRAFT_906883</name>
</gene>
<dbReference type="SUPFAM" id="SSF52540">
    <property type="entry name" value="P-loop containing nucleoside triphosphate hydrolases"/>
    <property type="match status" value="1"/>
</dbReference>
<dbReference type="InterPro" id="IPR041664">
    <property type="entry name" value="AAA_16"/>
</dbReference>
<evidence type="ECO:0000313" key="8">
    <source>
        <dbReference type="EMBL" id="KAF9478148.1"/>
    </source>
</evidence>
<dbReference type="InterPro" id="IPR027417">
    <property type="entry name" value="P-loop_NTPase"/>
</dbReference>
<dbReference type="GO" id="GO:0006270">
    <property type="term" value="P:DNA replication initiation"/>
    <property type="evidence" value="ECO:0007669"/>
    <property type="project" value="TreeGrafter"/>
</dbReference>
<comment type="similarity">
    <text evidence="2">Belongs to the ORC4 family.</text>
</comment>
<dbReference type="GO" id="GO:0005664">
    <property type="term" value="C:nuclear origin of replication recognition complex"/>
    <property type="evidence" value="ECO:0007669"/>
    <property type="project" value="TreeGrafter"/>
</dbReference>
<accession>A0A9P6CZY7</accession>
<dbReference type="Pfam" id="PF14629">
    <property type="entry name" value="ORC4_C"/>
    <property type="match status" value="1"/>
</dbReference>
<feature type="domain" description="Origin recognition complex subunit 4 C-terminal" evidence="7">
    <location>
        <begin position="278"/>
        <end position="460"/>
    </location>
</feature>
<proteinExistence type="inferred from homology"/>
<comment type="subcellular location">
    <subcellularLocation>
        <location evidence="1">Nucleus</location>
    </subcellularLocation>
</comment>
<keyword evidence="4" id="KW-0238">DNA-binding</keyword>